<evidence type="ECO:0000256" key="1">
    <source>
        <dbReference type="ARBA" id="ARBA00004123"/>
    </source>
</evidence>
<keyword evidence="3" id="KW-0227">DNA damage</keyword>
<dbReference type="CDD" id="cd19491">
    <property type="entry name" value="XRCC3"/>
    <property type="match status" value="1"/>
</dbReference>
<dbReference type="GO" id="GO:0000400">
    <property type="term" value="F:four-way junction DNA binding"/>
    <property type="evidence" value="ECO:0007669"/>
    <property type="project" value="TreeGrafter"/>
</dbReference>
<dbReference type="InterPro" id="IPR027417">
    <property type="entry name" value="P-loop_NTPase"/>
</dbReference>
<evidence type="ECO:0000313" key="8">
    <source>
        <dbReference type="EMBL" id="KAF0432004.1"/>
    </source>
</evidence>
<keyword evidence="2" id="KW-0547">Nucleotide-binding</keyword>
<dbReference type="SMART" id="SM00382">
    <property type="entry name" value="AAA"/>
    <property type="match status" value="1"/>
</dbReference>
<comment type="caution">
    <text evidence="8">The sequence shown here is derived from an EMBL/GenBank/DDBJ whole genome shotgun (WGS) entry which is preliminary data.</text>
</comment>
<dbReference type="PANTHER" id="PTHR46487:SF1">
    <property type="entry name" value="DNA REPAIR PROTEIN XRCC3"/>
    <property type="match status" value="1"/>
</dbReference>
<dbReference type="GO" id="GO:0005657">
    <property type="term" value="C:replication fork"/>
    <property type="evidence" value="ECO:0007669"/>
    <property type="project" value="TreeGrafter"/>
</dbReference>
<evidence type="ECO:0000256" key="5">
    <source>
        <dbReference type="ARBA" id="ARBA00023204"/>
    </source>
</evidence>
<evidence type="ECO:0000259" key="7">
    <source>
        <dbReference type="PROSITE" id="PS50162"/>
    </source>
</evidence>
<keyword evidence="6" id="KW-0539">Nucleus</keyword>
<dbReference type="InterPro" id="IPR016467">
    <property type="entry name" value="DNA_recomb/repair_RecA-like"/>
</dbReference>
<dbReference type="GO" id="GO:0000722">
    <property type="term" value="P:telomere maintenance via recombination"/>
    <property type="evidence" value="ECO:0007669"/>
    <property type="project" value="TreeGrafter"/>
</dbReference>
<comment type="subcellular location">
    <subcellularLocation>
        <location evidence="1">Nucleus</location>
    </subcellularLocation>
</comment>
<reference evidence="8 9" key="1">
    <citation type="journal article" date="2019" name="Environ. Microbiol.">
        <title>At the nexus of three kingdoms: the genome of the mycorrhizal fungus Gigaspora margarita provides insights into plant, endobacterial and fungal interactions.</title>
        <authorList>
            <person name="Venice F."/>
            <person name="Ghignone S."/>
            <person name="Salvioli di Fossalunga A."/>
            <person name="Amselem J."/>
            <person name="Novero M."/>
            <person name="Xianan X."/>
            <person name="Sedzielewska Toro K."/>
            <person name="Morin E."/>
            <person name="Lipzen A."/>
            <person name="Grigoriev I.V."/>
            <person name="Henrissat B."/>
            <person name="Martin F.M."/>
            <person name="Bonfante P."/>
        </authorList>
    </citation>
    <scope>NUCLEOTIDE SEQUENCE [LARGE SCALE GENOMIC DNA]</scope>
    <source>
        <strain evidence="8 9">BEG34</strain>
    </source>
</reference>
<protein>
    <submittedName>
        <fullName evidence="8">P-loop containing nucleoside triphosphate hydrolase protein</fullName>
    </submittedName>
</protein>
<dbReference type="EMBL" id="WTPW01001504">
    <property type="protein sequence ID" value="KAF0432004.1"/>
    <property type="molecule type" value="Genomic_DNA"/>
</dbReference>
<sequence length="360" mass="40099">MELRDLSFRPRIVDALNRSTFETVADVLSRDEEQLCGTLKISAKDAAELVHACVQVITCSLYPPKTALQLLNDAAHCMLSTGDTEIDKILGGGILSRGITEIVGESGTGKTQLCLQFCLTVQFPKELGGLDGGAVYISTNGMFQSKRFNQLTNSIQLHHSCMRNKDLTDNVHCVTVYNFEVLRNIVYCQLPVLLSRNNIRLVIIDTITAVIQDAFKDFRKRAIEIFCLSAKLKEISDKFNTAIICVNQVTSDALSKEGFYEPLDCDDKECWNYAQYYKQMLLLGDGMKIPALGLSWSSVINTRISLSRPLRTLKETICTMAKDPRVITVMMAPHAPKRAGQFYIDNDGLHGVVCNSKNNI</sequence>
<dbReference type="GO" id="GO:0005524">
    <property type="term" value="F:ATP binding"/>
    <property type="evidence" value="ECO:0007669"/>
    <property type="project" value="UniProtKB-KW"/>
</dbReference>
<organism evidence="8 9">
    <name type="scientific">Gigaspora margarita</name>
    <dbReference type="NCBI Taxonomy" id="4874"/>
    <lineage>
        <taxon>Eukaryota</taxon>
        <taxon>Fungi</taxon>
        <taxon>Fungi incertae sedis</taxon>
        <taxon>Mucoromycota</taxon>
        <taxon>Glomeromycotina</taxon>
        <taxon>Glomeromycetes</taxon>
        <taxon>Diversisporales</taxon>
        <taxon>Gigasporaceae</taxon>
        <taxon>Gigaspora</taxon>
    </lineage>
</organism>
<dbReference type="InterPro" id="IPR013632">
    <property type="entry name" value="Rad51_C"/>
</dbReference>
<dbReference type="PROSITE" id="PS50162">
    <property type="entry name" value="RECA_2"/>
    <property type="match status" value="1"/>
</dbReference>
<gene>
    <name evidence="8" type="ORF">F8M41_005358</name>
</gene>
<accession>A0A8H3X8B5</accession>
<dbReference type="GO" id="GO:0061982">
    <property type="term" value="P:meiosis I cell cycle process"/>
    <property type="evidence" value="ECO:0007669"/>
    <property type="project" value="UniProtKB-ARBA"/>
</dbReference>
<keyword evidence="9" id="KW-1185">Reference proteome</keyword>
<dbReference type="GO" id="GO:0090656">
    <property type="term" value="P:t-circle formation"/>
    <property type="evidence" value="ECO:0007669"/>
    <property type="project" value="TreeGrafter"/>
</dbReference>
<dbReference type="Proteomes" id="UP000439903">
    <property type="component" value="Unassembled WGS sequence"/>
</dbReference>
<proteinExistence type="predicted"/>
<dbReference type="GO" id="GO:0033065">
    <property type="term" value="C:Rad51C-XRCC3 complex"/>
    <property type="evidence" value="ECO:0007669"/>
    <property type="project" value="TreeGrafter"/>
</dbReference>
<evidence type="ECO:0000256" key="4">
    <source>
        <dbReference type="ARBA" id="ARBA00022840"/>
    </source>
</evidence>
<keyword evidence="8" id="KW-0378">Hydrolase</keyword>
<dbReference type="SUPFAM" id="SSF52540">
    <property type="entry name" value="P-loop containing nucleoside triphosphate hydrolases"/>
    <property type="match status" value="1"/>
</dbReference>
<dbReference type="PANTHER" id="PTHR46487">
    <property type="entry name" value="DNA REPAIR PROTEIN XRCC3"/>
    <property type="match status" value="1"/>
</dbReference>
<dbReference type="GO" id="GO:0140664">
    <property type="term" value="F:ATP-dependent DNA damage sensor activity"/>
    <property type="evidence" value="ECO:0007669"/>
    <property type="project" value="InterPro"/>
</dbReference>
<evidence type="ECO:0000256" key="6">
    <source>
        <dbReference type="ARBA" id="ARBA00023242"/>
    </source>
</evidence>
<dbReference type="Gene3D" id="3.40.50.300">
    <property type="entry name" value="P-loop containing nucleotide triphosphate hydrolases"/>
    <property type="match status" value="1"/>
</dbReference>
<dbReference type="GO" id="GO:0016787">
    <property type="term" value="F:hydrolase activity"/>
    <property type="evidence" value="ECO:0007669"/>
    <property type="project" value="UniProtKB-KW"/>
</dbReference>
<dbReference type="InterPro" id="IPR047348">
    <property type="entry name" value="XRCC3-like_C"/>
</dbReference>
<name>A0A8H3X8B5_GIGMA</name>
<keyword evidence="5" id="KW-0234">DNA repair</keyword>
<dbReference type="AlphaFoldDB" id="A0A8H3X8B5"/>
<evidence type="ECO:0000256" key="2">
    <source>
        <dbReference type="ARBA" id="ARBA00022741"/>
    </source>
</evidence>
<dbReference type="Pfam" id="PF08423">
    <property type="entry name" value="Rad51"/>
    <property type="match status" value="1"/>
</dbReference>
<evidence type="ECO:0000256" key="3">
    <source>
        <dbReference type="ARBA" id="ARBA00022763"/>
    </source>
</evidence>
<dbReference type="GO" id="GO:0071140">
    <property type="term" value="P:resolution of mitotic recombination intermediates"/>
    <property type="evidence" value="ECO:0007669"/>
    <property type="project" value="TreeGrafter"/>
</dbReference>
<dbReference type="InterPro" id="IPR003593">
    <property type="entry name" value="AAA+_ATPase"/>
</dbReference>
<dbReference type="GO" id="GO:0045003">
    <property type="term" value="P:double-strand break repair via synthesis-dependent strand annealing"/>
    <property type="evidence" value="ECO:0007669"/>
    <property type="project" value="TreeGrafter"/>
</dbReference>
<evidence type="ECO:0000313" key="9">
    <source>
        <dbReference type="Proteomes" id="UP000439903"/>
    </source>
</evidence>
<feature type="domain" description="RecA family profile 1" evidence="7">
    <location>
        <begin position="75"/>
        <end position="249"/>
    </location>
</feature>
<dbReference type="OrthoDB" id="1861185at2759"/>
<dbReference type="PIRSF" id="PIRSF005856">
    <property type="entry name" value="Rad51"/>
    <property type="match status" value="1"/>
</dbReference>
<dbReference type="InterPro" id="IPR020588">
    <property type="entry name" value="RecA_ATP-bd"/>
</dbReference>
<keyword evidence="4" id="KW-0067">ATP-binding</keyword>